<evidence type="ECO:0000313" key="14">
    <source>
        <dbReference type="Proteomes" id="UP001498469"/>
    </source>
</evidence>
<dbReference type="GO" id="GO:0008168">
    <property type="term" value="F:methyltransferase activity"/>
    <property type="evidence" value="ECO:0007669"/>
    <property type="project" value="UniProtKB-KW"/>
</dbReference>
<keyword evidence="6 11" id="KW-0949">S-adenosyl-L-methionine</keyword>
<dbReference type="PANTHER" id="PTHR22807:SF53">
    <property type="entry name" value="RIBOSOMAL RNA SMALL SUBUNIT METHYLTRANSFERASE B-RELATED"/>
    <property type="match status" value="1"/>
</dbReference>
<evidence type="ECO:0000256" key="11">
    <source>
        <dbReference type="PROSITE-ProRule" id="PRU01023"/>
    </source>
</evidence>
<feature type="domain" description="SAM-dependent MTase RsmB/NOP-type" evidence="12">
    <location>
        <begin position="169"/>
        <end position="442"/>
    </location>
</feature>
<keyword evidence="7 11" id="KW-0694">RNA-binding</keyword>
<dbReference type="InterPro" id="IPR023267">
    <property type="entry name" value="RCMT"/>
</dbReference>
<gene>
    <name evidence="13" type="primary">rsmB</name>
    <name evidence="13" type="ORF">SJI18_15955</name>
</gene>
<dbReference type="Proteomes" id="UP001498469">
    <property type="component" value="Unassembled WGS sequence"/>
</dbReference>
<evidence type="ECO:0000259" key="12">
    <source>
        <dbReference type="PROSITE" id="PS51686"/>
    </source>
</evidence>
<dbReference type="EC" id="2.1.1.176" evidence="3"/>
<evidence type="ECO:0000256" key="3">
    <source>
        <dbReference type="ARBA" id="ARBA00012140"/>
    </source>
</evidence>
<feature type="binding site" evidence="11">
    <location>
        <position position="310"/>
    </location>
    <ligand>
        <name>S-adenosyl-L-methionine</name>
        <dbReference type="ChEBI" id="CHEBI:59789"/>
    </ligand>
</feature>
<dbReference type="PANTHER" id="PTHR22807">
    <property type="entry name" value="NOP2 YEAST -RELATED NOL1/NOP2/FMU SUN DOMAIN-CONTAINING"/>
    <property type="match status" value="1"/>
</dbReference>
<dbReference type="Pfam" id="PF22458">
    <property type="entry name" value="RsmF-B_ferredox"/>
    <property type="match status" value="1"/>
</dbReference>
<reference evidence="13 14" key="1">
    <citation type="submission" date="2023-11" db="EMBL/GenBank/DDBJ databases">
        <title>Draft genome sequence of a psychrophilic Clostridium strain from permafrost water brine.</title>
        <authorList>
            <person name="Shcherbakova V.A."/>
            <person name="Trubitsyn V.E."/>
            <person name="Zakharyuk A.G."/>
        </authorList>
    </citation>
    <scope>NUCLEOTIDE SEQUENCE [LARGE SCALE GENOMIC DNA]</scope>
    <source>
        <strain evidence="13 14">14F</strain>
    </source>
</reference>
<protein>
    <recommendedName>
        <fullName evidence="3">16S rRNA (cytosine(967)-C(5))-methyltransferase</fullName>
        <ecNumber evidence="3">2.1.1.176</ecNumber>
    </recommendedName>
    <alternativeName>
        <fullName evidence="8">16S rRNA m5C967 methyltransferase</fullName>
    </alternativeName>
    <alternativeName>
        <fullName evidence="9">rRNA (cytosine-C(5)-)-methyltransferase RsmB</fullName>
    </alternativeName>
</protein>
<accession>A0ABU7UQV7</accession>
<dbReference type="CDD" id="cd02440">
    <property type="entry name" value="AdoMet_MTases"/>
    <property type="match status" value="1"/>
</dbReference>
<keyword evidence="4 11" id="KW-0489">Methyltransferase</keyword>
<proteinExistence type="inferred from homology"/>
<dbReference type="InterPro" id="IPR004573">
    <property type="entry name" value="rRNA_ssu_MeTfrase_B"/>
</dbReference>
<dbReference type="InterPro" id="IPR001678">
    <property type="entry name" value="MeTrfase_RsmB-F_NOP2_dom"/>
</dbReference>
<feature type="binding site" evidence="11">
    <location>
        <position position="283"/>
    </location>
    <ligand>
        <name>S-adenosyl-L-methionine</name>
        <dbReference type="ChEBI" id="CHEBI:59789"/>
    </ligand>
</feature>
<evidence type="ECO:0000256" key="2">
    <source>
        <dbReference type="ARBA" id="ARBA00004496"/>
    </source>
</evidence>
<dbReference type="PROSITE" id="PS51686">
    <property type="entry name" value="SAM_MT_RSMB_NOP"/>
    <property type="match status" value="1"/>
</dbReference>
<name>A0ABU7UQV7_9CLOT</name>
<feature type="active site" description="Nucleophile" evidence="11">
    <location>
        <position position="381"/>
    </location>
</feature>
<comment type="subcellular location">
    <subcellularLocation>
        <location evidence="2">Cytoplasm</location>
    </subcellularLocation>
</comment>
<dbReference type="Pfam" id="PF01029">
    <property type="entry name" value="NusB"/>
    <property type="match status" value="1"/>
</dbReference>
<dbReference type="GO" id="GO:0032259">
    <property type="term" value="P:methylation"/>
    <property type="evidence" value="ECO:0007669"/>
    <property type="project" value="UniProtKB-KW"/>
</dbReference>
<dbReference type="Pfam" id="PF01189">
    <property type="entry name" value="Methyltr_RsmB-F"/>
    <property type="match status" value="1"/>
</dbReference>
<feature type="binding site" evidence="11">
    <location>
        <position position="328"/>
    </location>
    <ligand>
        <name>S-adenosyl-L-methionine</name>
        <dbReference type="ChEBI" id="CHEBI:59789"/>
    </ligand>
</feature>
<dbReference type="InterPro" id="IPR054728">
    <property type="entry name" value="RsmB-like_ferredoxin"/>
</dbReference>
<comment type="function">
    <text evidence="1">Specifically methylates the cytosine at position 967 (m5C967) of 16S rRNA.</text>
</comment>
<keyword evidence="5 11" id="KW-0808">Transferase</keyword>
<comment type="caution">
    <text evidence="13">The sequence shown here is derived from an EMBL/GenBank/DDBJ whole genome shotgun (WGS) entry which is preliminary data.</text>
</comment>
<comment type="catalytic activity">
    <reaction evidence="10">
        <text>cytidine(967) in 16S rRNA + S-adenosyl-L-methionine = 5-methylcytidine(967) in 16S rRNA + S-adenosyl-L-homocysteine + H(+)</text>
        <dbReference type="Rhea" id="RHEA:42748"/>
        <dbReference type="Rhea" id="RHEA-COMP:10219"/>
        <dbReference type="Rhea" id="RHEA-COMP:10220"/>
        <dbReference type="ChEBI" id="CHEBI:15378"/>
        <dbReference type="ChEBI" id="CHEBI:57856"/>
        <dbReference type="ChEBI" id="CHEBI:59789"/>
        <dbReference type="ChEBI" id="CHEBI:74483"/>
        <dbReference type="ChEBI" id="CHEBI:82748"/>
        <dbReference type="EC" id="2.1.1.176"/>
    </reaction>
</comment>
<dbReference type="NCBIfam" id="NF011494">
    <property type="entry name" value="PRK14902.1"/>
    <property type="match status" value="1"/>
</dbReference>
<dbReference type="NCBIfam" id="TIGR00563">
    <property type="entry name" value="rsmB"/>
    <property type="match status" value="1"/>
</dbReference>
<evidence type="ECO:0000256" key="8">
    <source>
        <dbReference type="ARBA" id="ARBA00030399"/>
    </source>
</evidence>
<evidence type="ECO:0000313" key="13">
    <source>
        <dbReference type="EMBL" id="MEF2113801.1"/>
    </source>
</evidence>
<organism evidence="13 14">
    <name type="scientific">Clostridium frigoriphilum</name>
    <dbReference type="NCBI Taxonomy" id="443253"/>
    <lineage>
        <taxon>Bacteria</taxon>
        <taxon>Bacillati</taxon>
        <taxon>Bacillota</taxon>
        <taxon>Clostridia</taxon>
        <taxon>Eubacteriales</taxon>
        <taxon>Clostridiaceae</taxon>
        <taxon>Clostridium</taxon>
    </lineage>
</organism>
<dbReference type="InterPro" id="IPR049560">
    <property type="entry name" value="MeTrfase_RsmB-F_NOP2_cat"/>
</dbReference>
<evidence type="ECO:0000256" key="6">
    <source>
        <dbReference type="ARBA" id="ARBA00022691"/>
    </source>
</evidence>
<evidence type="ECO:0000256" key="10">
    <source>
        <dbReference type="ARBA" id="ARBA00047283"/>
    </source>
</evidence>
<evidence type="ECO:0000256" key="9">
    <source>
        <dbReference type="ARBA" id="ARBA00031088"/>
    </source>
</evidence>
<keyword evidence="14" id="KW-1185">Reference proteome</keyword>
<dbReference type="RefSeq" id="WP_216247967.1">
    <property type="nucleotide sequence ID" value="NZ_JAZHFS010000016.1"/>
</dbReference>
<feature type="binding site" evidence="11">
    <location>
        <begin position="259"/>
        <end position="265"/>
    </location>
    <ligand>
        <name>S-adenosyl-L-methionine</name>
        <dbReference type="ChEBI" id="CHEBI:59789"/>
    </ligand>
</feature>
<evidence type="ECO:0000256" key="5">
    <source>
        <dbReference type="ARBA" id="ARBA00022679"/>
    </source>
</evidence>
<evidence type="ECO:0000256" key="4">
    <source>
        <dbReference type="ARBA" id="ARBA00022603"/>
    </source>
</evidence>
<evidence type="ECO:0000256" key="7">
    <source>
        <dbReference type="ARBA" id="ARBA00022884"/>
    </source>
</evidence>
<comment type="similarity">
    <text evidence="11">Belongs to the class I-like SAM-binding methyltransferase superfamily. RsmB/NOP family.</text>
</comment>
<dbReference type="InterPro" id="IPR006027">
    <property type="entry name" value="NusB_RsmB_TIM44"/>
</dbReference>
<evidence type="ECO:0000256" key="1">
    <source>
        <dbReference type="ARBA" id="ARBA00002724"/>
    </source>
</evidence>
<sequence>MSNSRLVAVTVIEKVLNDNAYSNIVLGLELNKSELSDKDKALVTEIVYGTLKYKYTIDKILQHFVKNGFDKLESFVLNILRISVYQIRYLDKVPSFATVNEAVNLTKKKSNIGASKLVNGVLRSYLRETDAKYYNGENDIERLCFEYSFTRALVKLFIKQYGPQKAEEILKGLNYKPDVTVRVNTLKLTYKEIWEKLIENGYNIEEGYASSEAIRIIKGKNIENNVLFNEGNITVQDESAMLTAPSMDLKLNMKVLDLCSAPGGKTTHIAELMKNTGKVLAFDVHKNKLSLIEENIKRIGITNTTCEVQDATVFDKDLFEYADRVLIDVPCSGLGIIRKKPEIKWSKNIKDINNIIEIQRRIMDNASKYVKKGGVLVYSTCTLNKDENEGNIDWFIESHSEFKIEPVFFGEFDNIKYSDKGYATIFPNEYMDGFFITKLIKS</sequence>
<dbReference type="EMBL" id="JAZHFS010000016">
    <property type="protein sequence ID" value="MEF2113801.1"/>
    <property type="molecule type" value="Genomic_DNA"/>
</dbReference>